<dbReference type="AlphaFoldDB" id="A0A0G1VR41"/>
<comment type="cofactor">
    <cofactor evidence="14 15">
        <name>Mg(2+)</name>
        <dbReference type="ChEBI" id="CHEBI:18420"/>
    </cofactor>
    <cofactor evidence="14 15">
        <name>Mn(2+)</name>
        <dbReference type="ChEBI" id="CHEBI:29035"/>
    </cofactor>
    <text evidence="14 15">Binds 1 Mg(2+) or Mn(2+) ion per subunit.</text>
</comment>
<dbReference type="InterPro" id="IPR004429">
    <property type="entry name" value="Isopropylmalate_DH"/>
</dbReference>
<evidence type="ECO:0000256" key="11">
    <source>
        <dbReference type="ARBA" id="ARBA00023027"/>
    </source>
</evidence>
<feature type="domain" description="Isopropylmalate dehydrogenase-like" evidence="16">
    <location>
        <begin position="21"/>
        <end position="370"/>
    </location>
</feature>
<evidence type="ECO:0000256" key="1">
    <source>
        <dbReference type="ARBA" id="ARBA00000624"/>
    </source>
</evidence>
<comment type="catalytic activity">
    <reaction evidence="1 14 15">
        <text>(2R,3S)-3-isopropylmalate + NAD(+) = 4-methyl-2-oxopentanoate + CO2 + NADH</text>
        <dbReference type="Rhea" id="RHEA:32271"/>
        <dbReference type="ChEBI" id="CHEBI:16526"/>
        <dbReference type="ChEBI" id="CHEBI:17865"/>
        <dbReference type="ChEBI" id="CHEBI:35121"/>
        <dbReference type="ChEBI" id="CHEBI:57540"/>
        <dbReference type="ChEBI" id="CHEBI:57945"/>
        <dbReference type="EC" id="1.1.1.85"/>
    </reaction>
</comment>
<name>A0A0G1VR41_9BACT</name>
<comment type="subunit">
    <text evidence="5 14 15">Homodimer.</text>
</comment>
<dbReference type="HAMAP" id="MF_01033">
    <property type="entry name" value="LeuB_type1"/>
    <property type="match status" value="1"/>
</dbReference>
<dbReference type="GO" id="GO:0003862">
    <property type="term" value="F:3-isopropylmalate dehydrogenase activity"/>
    <property type="evidence" value="ECO:0007669"/>
    <property type="project" value="UniProtKB-UniRule"/>
</dbReference>
<evidence type="ECO:0000256" key="15">
    <source>
        <dbReference type="RuleBase" id="RU004445"/>
    </source>
</evidence>
<feature type="binding site" evidence="14">
    <location>
        <position position="115"/>
    </location>
    <ligand>
        <name>substrate</name>
    </ligand>
</feature>
<comment type="cofactor">
    <cofactor evidence="2">
        <name>Mn(2+)</name>
        <dbReference type="ChEBI" id="CHEBI:29035"/>
    </cofactor>
</comment>
<keyword evidence="14" id="KW-0963">Cytoplasm</keyword>
<evidence type="ECO:0000256" key="6">
    <source>
        <dbReference type="ARBA" id="ARBA00022430"/>
    </source>
</evidence>
<feature type="binding site" evidence="14">
    <location>
        <position position="125"/>
    </location>
    <ligand>
        <name>substrate</name>
    </ligand>
</feature>
<comment type="caution">
    <text evidence="14">Lacks conserved residue(s) required for the propagation of feature annotation.</text>
</comment>
<dbReference type="Pfam" id="PF00180">
    <property type="entry name" value="Iso_dh"/>
    <property type="match status" value="1"/>
</dbReference>
<dbReference type="PANTHER" id="PTHR42979:SF1">
    <property type="entry name" value="3-ISOPROPYLMALATE DEHYDROGENASE"/>
    <property type="match status" value="1"/>
</dbReference>
<keyword evidence="8 14" id="KW-0479">Metal-binding</keyword>
<evidence type="ECO:0000256" key="8">
    <source>
        <dbReference type="ARBA" id="ARBA00022723"/>
    </source>
</evidence>
<dbReference type="Proteomes" id="UP000033965">
    <property type="component" value="Unassembled WGS sequence"/>
</dbReference>
<keyword evidence="12 14" id="KW-0464">Manganese</keyword>
<comment type="caution">
    <text evidence="17">The sequence shown here is derived from an EMBL/GenBank/DDBJ whole genome shotgun (WGS) entry which is preliminary data.</text>
</comment>
<dbReference type="GO" id="GO:0000287">
    <property type="term" value="F:magnesium ion binding"/>
    <property type="evidence" value="ECO:0007669"/>
    <property type="project" value="InterPro"/>
</dbReference>
<dbReference type="PATRIC" id="fig|1618669.3.peg.281"/>
<feature type="binding site" evidence="14">
    <location>
        <position position="269"/>
    </location>
    <ligand>
        <name>Mg(2+)</name>
        <dbReference type="ChEBI" id="CHEBI:18420"/>
    </ligand>
</feature>
<keyword evidence="6 14" id="KW-0432">Leucine biosynthesis</keyword>
<evidence type="ECO:0000256" key="13">
    <source>
        <dbReference type="ARBA" id="ARBA00023304"/>
    </source>
</evidence>
<dbReference type="SUPFAM" id="SSF53659">
    <property type="entry name" value="Isocitrate/Isopropylmalate dehydrogenase-like"/>
    <property type="match status" value="1"/>
</dbReference>
<sequence>MLRQRLKRNLEKAENNHMKGKIAVLPGDGIGKEITDSAIRVLDTINSRFKHDFKTETALVGSSAYDKYGVHLPEETIEMCKKSDAILFGAVGGPVSDQESPRWKDAEKNVILGLRKKFDLFANLRPLRVWPGTESLSPLKPELVKGMDVLIIRELVSGVYFGPRRRYEEAGQQVAEETNRYTWNEIERVVRVAFVSATKRKNKLTVVDKANVLETSRLWREVVRSVQKDFPAVTVDFMFIDNATVQLVRAPATFDVIVTDNMFGDILSDLGGSIVGSLGLLPSASLNEKKFGLYEPVHGSAPDIAGKNIANPTAQILSLGMLLRYTFDLQKEADAIESAVFSCLLSGKKTRDLGTGSETSLSTDEFTSAVINQFQ</sequence>
<evidence type="ECO:0000313" key="18">
    <source>
        <dbReference type="Proteomes" id="UP000033965"/>
    </source>
</evidence>
<evidence type="ECO:0000259" key="16">
    <source>
        <dbReference type="SMART" id="SM01329"/>
    </source>
</evidence>
<comment type="pathway">
    <text evidence="3 14 15">Amino-acid biosynthesis; L-leucine biosynthesis; L-leucine from 3-methyl-2-oxobutanoate: step 3/4.</text>
</comment>
<feature type="site" description="Important for catalysis" evidence="14">
    <location>
        <position position="160"/>
    </location>
</feature>
<proteinExistence type="inferred from homology"/>
<evidence type="ECO:0000256" key="12">
    <source>
        <dbReference type="ARBA" id="ARBA00023211"/>
    </source>
</evidence>
<dbReference type="EC" id="1.1.1.85" evidence="14"/>
<dbReference type="SMART" id="SM01329">
    <property type="entry name" value="Iso_dh"/>
    <property type="match status" value="1"/>
</dbReference>
<evidence type="ECO:0000256" key="10">
    <source>
        <dbReference type="ARBA" id="ARBA00023002"/>
    </source>
</evidence>
<gene>
    <name evidence="14" type="primary">leuB</name>
    <name evidence="17" type="ORF">UY44_C0007G0012</name>
</gene>
<feature type="binding site" evidence="14">
    <location>
        <position position="241"/>
    </location>
    <ligand>
        <name>substrate</name>
    </ligand>
</feature>
<dbReference type="Gene3D" id="3.40.718.10">
    <property type="entry name" value="Isopropylmalate Dehydrogenase"/>
    <property type="match status" value="1"/>
</dbReference>
<keyword evidence="11 14" id="KW-0520">NAD</keyword>
<dbReference type="GO" id="GO:0005829">
    <property type="term" value="C:cytosol"/>
    <property type="evidence" value="ECO:0007669"/>
    <property type="project" value="TreeGrafter"/>
</dbReference>
<organism evidence="17 18">
    <name type="scientific">Candidatus Kaiserbacteria bacterium GW2011_GWA2_49_19</name>
    <dbReference type="NCBI Taxonomy" id="1618669"/>
    <lineage>
        <taxon>Bacteria</taxon>
        <taxon>Candidatus Kaiseribacteriota</taxon>
    </lineage>
</organism>
<dbReference type="PROSITE" id="PS00470">
    <property type="entry name" value="IDH_IMDH"/>
    <property type="match status" value="1"/>
</dbReference>
<evidence type="ECO:0000256" key="9">
    <source>
        <dbReference type="ARBA" id="ARBA00022842"/>
    </source>
</evidence>
<dbReference type="FunFam" id="3.40.718.10:FF:000006">
    <property type="entry name" value="3-isopropylmalate dehydrogenase"/>
    <property type="match status" value="1"/>
</dbReference>
<keyword evidence="9 14" id="KW-0460">Magnesium</keyword>
<dbReference type="InterPro" id="IPR019818">
    <property type="entry name" value="IsoCit/isopropylmalate_DH_CS"/>
</dbReference>
<comment type="subcellular location">
    <subcellularLocation>
        <location evidence="14">Cytoplasm</location>
    </subcellularLocation>
</comment>
<keyword evidence="13 14" id="KW-0100">Branched-chain amino acid biosynthesis</keyword>
<evidence type="ECO:0000256" key="7">
    <source>
        <dbReference type="ARBA" id="ARBA00022605"/>
    </source>
</evidence>
<feature type="binding site" evidence="14">
    <location>
        <position position="153"/>
    </location>
    <ligand>
        <name>substrate</name>
    </ligand>
</feature>
<evidence type="ECO:0000313" key="17">
    <source>
        <dbReference type="EMBL" id="KKW08750.1"/>
    </source>
</evidence>
<feature type="binding site" evidence="14">
    <location>
        <position position="265"/>
    </location>
    <ligand>
        <name>Mg(2+)</name>
        <dbReference type="ChEBI" id="CHEBI:18420"/>
    </ligand>
</feature>
<keyword evidence="7 14" id="KW-0028">Amino-acid biosynthesis</keyword>
<dbReference type="EMBL" id="LCPZ01000007">
    <property type="protein sequence ID" value="KKW08750.1"/>
    <property type="molecule type" value="Genomic_DNA"/>
</dbReference>
<keyword evidence="10 14" id="KW-0560">Oxidoreductase</keyword>
<reference evidence="17 18" key="1">
    <citation type="journal article" date="2015" name="Nature">
        <title>rRNA introns, odd ribosomes, and small enigmatic genomes across a large radiation of phyla.</title>
        <authorList>
            <person name="Brown C.T."/>
            <person name="Hug L.A."/>
            <person name="Thomas B.C."/>
            <person name="Sharon I."/>
            <person name="Castelle C.J."/>
            <person name="Singh A."/>
            <person name="Wilkins M.J."/>
            <person name="Williams K.H."/>
            <person name="Banfield J.F."/>
        </authorList>
    </citation>
    <scope>NUCLEOTIDE SEQUENCE [LARGE SCALE GENOMIC DNA]</scope>
</reference>
<evidence type="ECO:0000256" key="4">
    <source>
        <dbReference type="ARBA" id="ARBA00008319"/>
    </source>
</evidence>
<protein>
    <recommendedName>
        <fullName evidence="14">3-isopropylmalate dehydrogenase</fullName>
        <ecNumber evidence="14">1.1.1.85</ecNumber>
    </recommendedName>
    <alternativeName>
        <fullName evidence="14">3-IPM-DH</fullName>
    </alternativeName>
    <alternativeName>
        <fullName evidence="14">Beta-IPM dehydrogenase</fullName>
        <shortName evidence="14">IMDH</shortName>
    </alternativeName>
</protein>
<dbReference type="NCBIfam" id="TIGR00169">
    <property type="entry name" value="leuB"/>
    <property type="match status" value="1"/>
</dbReference>
<dbReference type="GO" id="GO:0009098">
    <property type="term" value="P:L-leucine biosynthetic process"/>
    <property type="evidence" value="ECO:0007669"/>
    <property type="project" value="UniProtKB-UniRule"/>
</dbReference>
<comment type="function">
    <text evidence="14 15">Catalyzes the oxidation of 3-carboxy-2-hydroxy-4-methylpentanoate (3-isopropylmalate) to 3-carboxy-4-methyl-2-oxopentanoate. The product decarboxylates to 4-methyl-2 oxopentanoate.</text>
</comment>
<evidence type="ECO:0000256" key="3">
    <source>
        <dbReference type="ARBA" id="ARBA00004762"/>
    </source>
</evidence>
<evidence type="ECO:0000256" key="14">
    <source>
        <dbReference type="HAMAP-Rule" id="MF_01033"/>
    </source>
</evidence>
<dbReference type="GO" id="GO:0051287">
    <property type="term" value="F:NAD binding"/>
    <property type="evidence" value="ECO:0007669"/>
    <property type="project" value="InterPro"/>
</dbReference>
<accession>A0A0G1VR41</accession>
<dbReference type="UniPathway" id="UPA00048">
    <property type="reaction ID" value="UER00072"/>
</dbReference>
<dbReference type="InterPro" id="IPR024084">
    <property type="entry name" value="IsoPropMal-DH-like_dom"/>
</dbReference>
<comment type="similarity">
    <text evidence="4 14">Belongs to the isocitrate and isopropylmalate dehydrogenases family. LeuB type 1 subfamily.</text>
</comment>
<evidence type="ECO:0000256" key="5">
    <source>
        <dbReference type="ARBA" id="ARBA00011738"/>
    </source>
</evidence>
<feature type="site" description="Important for catalysis" evidence="14">
    <location>
        <position position="209"/>
    </location>
</feature>
<evidence type="ECO:0000256" key="2">
    <source>
        <dbReference type="ARBA" id="ARBA00001936"/>
    </source>
</evidence>
<feature type="binding site" evidence="14">
    <location>
        <position position="241"/>
    </location>
    <ligand>
        <name>Mg(2+)</name>
        <dbReference type="ChEBI" id="CHEBI:18420"/>
    </ligand>
</feature>
<feature type="binding site" evidence="14">
    <location>
        <begin position="299"/>
        <end position="311"/>
    </location>
    <ligand>
        <name>NAD(+)</name>
        <dbReference type="ChEBI" id="CHEBI:57540"/>
    </ligand>
</feature>
<dbReference type="PANTHER" id="PTHR42979">
    <property type="entry name" value="3-ISOPROPYLMALATE DEHYDROGENASE"/>
    <property type="match status" value="1"/>
</dbReference>